<dbReference type="InterPro" id="IPR015856">
    <property type="entry name" value="ABC_transpr_CbiO/EcfA_su"/>
</dbReference>
<keyword evidence="7" id="KW-1185">Reference proteome</keyword>
<comment type="caution">
    <text evidence="6">The sequence shown here is derived from an EMBL/GenBank/DDBJ whole genome shotgun (WGS) entry which is preliminary data.</text>
</comment>
<keyword evidence="3" id="KW-0547">Nucleotide-binding</keyword>
<dbReference type="PANTHER" id="PTHR43553:SF24">
    <property type="entry name" value="ENERGY-COUPLING FACTOR TRANSPORTER ATP-BINDING PROTEIN ECFA1"/>
    <property type="match status" value="1"/>
</dbReference>
<dbReference type="SUPFAM" id="SSF52540">
    <property type="entry name" value="P-loop containing nucleoside triphosphate hydrolases"/>
    <property type="match status" value="1"/>
</dbReference>
<dbReference type="CDD" id="cd03225">
    <property type="entry name" value="ABC_cobalt_CbiO_domain1"/>
    <property type="match status" value="1"/>
</dbReference>
<dbReference type="Pfam" id="PF00005">
    <property type="entry name" value="ABC_tran"/>
    <property type="match status" value="1"/>
</dbReference>
<evidence type="ECO:0000256" key="3">
    <source>
        <dbReference type="ARBA" id="ARBA00022741"/>
    </source>
</evidence>
<keyword evidence="4" id="KW-0067">ATP-binding</keyword>
<dbReference type="InterPro" id="IPR050095">
    <property type="entry name" value="ECF_ABC_transporter_ATP-bd"/>
</dbReference>
<evidence type="ECO:0000256" key="2">
    <source>
        <dbReference type="ARBA" id="ARBA00022448"/>
    </source>
</evidence>
<accession>A0A0S4SKB8</accession>
<dbReference type="GO" id="GO:0016887">
    <property type="term" value="F:ATP hydrolysis activity"/>
    <property type="evidence" value="ECO:0007669"/>
    <property type="project" value="InterPro"/>
</dbReference>
<name>A0A0S4SKB8_CAMHY</name>
<keyword evidence="2" id="KW-0813">Transport</keyword>
<feature type="domain" description="ABC transporter" evidence="5">
    <location>
        <begin position="5"/>
        <end position="217"/>
    </location>
</feature>
<dbReference type="PROSITE" id="PS50893">
    <property type="entry name" value="ABC_TRANSPORTER_2"/>
    <property type="match status" value="1"/>
</dbReference>
<dbReference type="InterPro" id="IPR027417">
    <property type="entry name" value="P-loop_NTPase"/>
</dbReference>
<organism evidence="6 7">
    <name type="scientific">Campylobacter hyointestinalis subsp. hyointestinalis</name>
    <dbReference type="NCBI Taxonomy" id="91352"/>
    <lineage>
        <taxon>Bacteria</taxon>
        <taxon>Pseudomonadati</taxon>
        <taxon>Campylobacterota</taxon>
        <taxon>Epsilonproteobacteria</taxon>
        <taxon>Campylobacterales</taxon>
        <taxon>Campylobacteraceae</taxon>
        <taxon>Campylobacter</taxon>
    </lineage>
</organism>
<dbReference type="Proteomes" id="UP000052237">
    <property type="component" value="Unassembled WGS sequence"/>
</dbReference>
<evidence type="ECO:0000259" key="5">
    <source>
        <dbReference type="PROSITE" id="PS50893"/>
    </source>
</evidence>
<comment type="similarity">
    <text evidence="1">Belongs to the ABC transporter superfamily.</text>
</comment>
<dbReference type="EC" id="3.6.3.-" evidence="6"/>
<proteinExistence type="inferred from homology"/>
<gene>
    <name evidence="6" type="primary">cbiO</name>
    <name evidence="6" type="ORF">ERS686654_01714</name>
</gene>
<keyword evidence="6" id="KW-0378">Hydrolase</keyword>
<dbReference type="RefSeq" id="WP_059435328.1">
    <property type="nucleotide sequence ID" value="NZ_FAVB01000004.1"/>
</dbReference>
<dbReference type="GO" id="GO:0005524">
    <property type="term" value="F:ATP binding"/>
    <property type="evidence" value="ECO:0007669"/>
    <property type="project" value="UniProtKB-KW"/>
</dbReference>
<evidence type="ECO:0000256" key="1">
    <source>
        <dbReference type="ARBA" id="ARBA00005417"/>
    </source>
</evidence>
<dbReference type="PANTHER" id="PTHR43553">
    <property type="entry name" value="HEAVY METAL TRANSPORTER"/>
    <property type="match status" value="1"/>
</dbReference>
<dbReference type="GO" id="GO:0043190">
    <property type="term" value="C:ATP-binding cassette (ABC) transporter complex"/>
    <property type="evidence" value="ECO:0007669"/>
    <property type="project" value="TreeGrafter"/>
</dbReference>
<dbReference type="EMBL" id="FAVB01000004">
    <property type="protein sequence ID" value="CUU86790.1"/>
    <property type="molecule type" value="Genomic_DNA"/>
</dbReference>
<dbReference type="AlphaFoldDB" id="A0A0S4SKB8"/>
<reference evidence="6 7" key="1">
    <citation type="submission" date="2015-11" db="EMBL/GenBank/DDBJ databases">
        <authorList>
            <consortium name="Pathogen Informatics"/>
        </authorList>
    </citation>
    <scope>NUCLEOTIDE SEQUENCE [LARGE SCALE GENOMIC DNA]</scope>
    <source>
        <strain evidence="6 7">006A-0059</strain>
    </source>
</reference>
<evidence type="ECO:0000313" key="6">
    <source>
        <dbReference type="EMBL" id="CUU86790.1"/>
    </source>
</evidence>
<dbReference type="InterPro" id="IPR017871">
    <property type="entry name" value="ABC_transporter-like_CS"/>
</dbReference>
<dbReference type="SMART" id="SM00382">
    <property type="entry name" value="AAA"/>
    <property type="match status" value="1"/>
</dbReference>
<sequence length="217" mass="23899">MSCSVNLRCIKAKIGDRILFDNLNLNLLHKEKIAIIGSNGSGKSTLLEIIGGLKMPCGGSVEIFHESMKSLEDFQKYRNLIGFLFQNSDDQFIAPSVIEDVAFSLLTRGTSKDEARKRAEFVLAELGILHLKNEIVFYLSGGEKKLVALAGVLVAEPKILLLDEPTTALDYEMQIKVANILGSLDIAQIIVSHDKEFINKVVDKVYFLTKGGLSLEA</sequence>
<evidence type="ECO:0000313" key="7">
    <source>
        <dbReference type="Proteomes" id="UP000052237"/>
    </source>
</evidence>
<dbReference type="GO" id="GO:0042626">
    <property type="term" value="F:ATPase-coupled transmembrane transporter activity"/>
    <property type="evidence" value="ECO:0007669"/>
    <property type="project" value="TreeGrafter"/>
</dbReference>
<dbReference type="Gene3D" id="3.40.50.300">
    <property type="entry name" value="P-loop containing nucleotide triphosphate hydrolases"/>
    <property type="match status" value="1"/>
</dbReference>
<evidence type="ECO:0000256" key="4">
    <source>
        <dbReference type="ARBA" id="ARBA00022840"/>
    </source>
</evidence>
<protein>
    <submittedName>
        <fullName evidence="6">Ubiquinol--cytochrome c reductase, cytochrome c1 subunit</fullName>
        <ecNumber evidence="6">3.6.3.-</ecNumber>
    </submittedName>
</protein>
<dbReference type="InterPro" id="IPR003439">
    <property type="entry name" value="ABC_transporter-like_ATP-bd"/>
</dbReference>
<dbReference type="PROSITE" id="PS00211">
    <property type="entry name" value="ABC_TRANSPORTER_1"/>
    <property type="match status" value="1"/>
</dbReference>
<dbReference type="InterPro" id="IPR003593">
    <property type="entry name" value="AAA+_ATPase"/>
</dbReference>